<dbReference type="EMBL" id="JARJCW010000096">
    <property type="protein sequence ID" value="KAJ7194682.1"/>
    <property type="molecule type" value="Genomic_DNA"/>
</dbReference>
<dbReference type="AlphaFoldDB" id="A0AAD6Y3F5"/>
<gene>
    <name evidence="1" type="ORF">GGX14DRAFT_404474</name>
</gene>
<evidence type="ECO:0000313" key="1">
    <source>
        <dbReference type="EMBL" id="KAJ7194682.1"/>
    </source>
</evidence>
<proteinExistence type="predicted"/>
<evidence type="ECO:0000313" key="2">
    <source>
        <dbReference type="Proteomes" id="UP001219525"/>
    </source>
</evidence>
<protein>
    <submittedName>
        <fullName evidence="1">Uncharacterized protein</fullName>
    </submittedName>
</protein>
<dbReference type="Proteomes" id="UP001219525">
    <property type="component" value="Unassembled WGS sequence"/>
</dbReference>
<name>A0AAD6Y3F5_9AGAR</name>
<keyword evidence="2" id="KW-1185">Reference proteome</keyword>
<reference evidence="1" key="1">
    <citation type="submission" date="2023-03" db="EMBL/GenBank/DDBJ databases">
        <title>Massive genome expansion in bonnet fungi (Mycena s.s.) driven by repeated elements and novel gene families across ecological guilds.</title>
        <authorList>
            <consortium name="Lawrence Berkeley National Laboratory"/>
            <person name="Harder C.B."/>
            <person name="Miyauchi S."/>
            <person name="Viragh M."/>
            <person name="Kuo A."/>
            <person name="Thoen E."/>
            <person name="Andreopoulos B."/>
            <person name="Lu D."/>
            <person name="Skrede I."/>
            <person name="Drula E."/>
            <person name="Henrissat B."/>
            <person name="Morin E."/>
            <person name="Kohler A."/>
            <person name="Barry K."/>
            <person name="LaButti K."/>
            <person name="Morin E."/>
            <person name="Salamov A."/>
            <person name="Lipzen A."/>
            <person name="Mereny Z."/>
            <person name="Hegedus B."/>
            <person name="Baldrian P."/>
            <person name="Stursova M."/>
            <person name="Weitz H."/>
            <person name="Taylor A."/>
            <person name="Grigoriev I.V."/>
            <person name="Nagy L.G."/>
            <person name="Martin F."/>
            <person name="Kauserud H."/>
        </authorList>
    </citation>
    <scope>NUCLEOTIDE SEQUENCE</scope>
    <source>
        <strain evidence="1">9144</strain>
    </source>
</reference>
<comment type="caution">
    <text evidence="1">The sequence shown here is derived from an EMBL/GenBank/DDBJ whole genome shotgun (WGS) entry which is preliminary data.</text>
</comment>
<sequence length="147" mass="16520">MHKRQKIDWTTCRRRWRTRAFVAALRGCVTTNDSHLLPRWSRRRGAASHIPLESLTHITSNLDYFEPTPNGPDNPLPEAPDVVCSDMLAKYARRATGVRPWAFVTASGQCDERLASSWLMMDRSSSTGTGIQVTLDMFWPFVSGGPG</sequence>
<accession>A0AAD6Y3F5</accession>
<organism evidence="1 2">
    <name type="scientific">Mycena pura</name>
    <dbReference type="NCBI Taxonomy" id="153505"/>
    <lineage>
        <taxon>Eukaryota</taxon>
        <taxon>Fungi</taxon>
        <taxon>Dikarya</taxon>
        <taxon>Basidiomycota</taxon>
        <taxon>Agaricomycotina</taxon>
        <taxon>Agaricomycetes</taxon>
        <taxon>Agaricomycetidae</taxon>
        <taxon>Agaricales</taxon>
        <taxon>Marasmiineae</taxon>
        <taxon>Mycenaceae</taxon>
        <taxon>Mycena</taxon>
    </lineage>
</organism>